<evidence type="ECO:0000313" key="11">
    <source>
        <dbReference type="EMBL" id="ODO10656.1"/>
    </source>
</evidence>
<dbReference type="Pfam" id="PF02881">
    <property type="entry name" value="SRP54_N"/>
    <property type="match status" value="1"/>
</dbReference>
<dbReference type="OrthoDB" id="1727884at2759"/>
<comment type="similarity">
    <text evidence="2">Belongs to the GTP-binding SRP family.</text>
</comment>
<evidence type="ECO:0000256" key="9">
    <source>
        <dbReference type="SAM" id="Phobius"/>
    </source>
</evidence>
<dbReference type="InterPro" id="IPR000897">
    <property type="entry name" value="SRP54_GTPase_dom"/>
</dbReference>
<dbReference type="AlphaFoldDB" id="A0A1E3KCH3"/>
<dbReference type="SUPFAM" id="SSF47364">
    <property type="entry name" value="Domain of the SRP/SRP receptor G-proteins"/>
    <property type="match status" value="1"/>
</dbReference>
<dbReference type="Gene3D" id="3.30.450.60">
    <property type="match status" value="1"/>
</dbReference>
<feature type="region of interest" description="Disordered" evidence="8">
    <location>
        <begin position="144"/>
        <end position="240"/>
    </location>
</feature>
<evidence type="ECO:0000256" key="6">
    <source>
        <dbReference type="ARBA" id="ARBA00023136"/>
    </source>
</evidence>
<evidence type="ECO:0000256" key="4">
    <source>
        <dbReference type="ARBA" id="ARBA00022824"/>
    </source>
</evidence>
<evidence type="ECO:0000256" key="3">
    <source>
        <dbReference type="ARBA" id="ARBA00022741"/>
    </source>
</evidence>
<evidence type="ECO:0000256" key="8">
    <source>
        <dbReference type="SAM" id="MobiDB-lite"/>
    </source>
</evidence>
<evidence type="ECO:0000256" key="1">
    <source>
        <dbReference type="ARBA" id="ARBA00004397"/>
    </source>
</evidence>
<evidence type="ECO:0000256" key="2">
    <source>
        <dbReference type="ARBA" id="ARBA00008531"/>
    </source>
</evidence>
<dbReference type="InterPro" id="IPR007222">
    <property type="entry name" value="Sig_recog_particle_rcpt_asu_N"/>
</dbReference>
<dbReference type="GO" id="GO:0005785">
    <property type="term" value="C:signal recognition particle receptor complex"/>
    <property type="evidence" value="ECO:0007669"/>
    <property type="project" value="InterPro"/>
</dbReference>
<dbReference type="InterPro" id="IPR036225">
    <property type="entry name" value="SRP/SRP_N"/>
</dbReference>
<dbReference type="InterPro" id="IPR027417">
    <property type="entry name" value="P-loop_NTPase"/>
</dbReference>
<proteinExistence type="inferred from homology"/>
<dbReference type="PANTHER" id="PTHR43134:SF1">
    <property type="entry name" value="SIGNAL RECOGNITION PARTICLE RECEPTOR SUBUNIT ALPHA"/>
    <property type="match status" value="1"/>
</dbReference>
<dbReference type="SMART" id="SM00963">
    <property type="entry name" value="SRP54_N"/>
    <property type="match status" value="1"/>
</dbReference>
<dbReference type="SMART" id="SM00382">
    <property type="entry name" value="AAA"/>
    <property type="match status" value="1"/>
</dbReference>
<dbReference type="EMBL" id="MEKH01000002">
    <property type="protein sequence ID" value="ODO10656.1"/>
    <property type="molecule type" value="Genomic_DNA"/>
</dbReference>
<dbReference type="GO" id="GO:0005047">
    <property type="term" value="F:signal recognition particle binding"/>
    <property type="evidence" value="ECO:0007669"/>
    <property type="project" value="InterPro"/>
</dbReference>
<evidence type="ECO:0000313" key="12">
    <source>
        <dbReference type="Proteomes" id="UP000095149"/>
    </source>
</evidence>
<dbReference type="InterPro" id="IPR011012">
    <property type="entry name" value="Longin-like_dom_sf"/>
</dbReference>
<dbReference type="SUPFAM" id="SSF64356">
    <property type="entry name" value="SNARE-like"/>
    <property type="match status" value="1"/>
</dbReference>
<dbReference type="Gene3D" id="3.40.50.300">
    <property type="entry name" value="P-loop containing nucleotide triphosphate hydrolases"/>
    <property type="match status" value="1"/>
</dbReference>
<dbReference type="CDD" id="cd14826">
    <property type="entry name" value="SR_alpha_SRX"/>
    <property type="match status" value="1"/>
</dbReference>
<dbReference type="InterPro" id="IPR042101">
    <property type="entry name" value="SRP54_N_sf"/>
</dbReference>
<reference evidence="11 12" key="1">
    <citation type="submission" date="2016-06" db="EMBL/GenBank/DDBJ databases">
        <title>Evolution of pathogenesis and genome organization in the Tremellales.</title>
        <authorList>
            <person name="Cuomo C."/>
            <person name="Litvintseva A."/>
            <person name="Heitman J."/>
            <person name="Chen Y."/>
            <person name="Sun S."/>
            <person name="Springer D."/>
            <person name="Dromer F."/>
            <person name="Young S."/>
            <person name="Zeng Q."/>
            <person name="Chapman S."/>
            <person name="Gujja S."/>
            <person name="Saif S."/>
            <person name="Birren B."/>
        </authorList>
    </citation>
    <scope>NUCLEOTIDE SEQUENCE [LARGE SCALE GENOMIC DNA]</scope>
    <source>
        <strain evidence="11 12">CBS 6273</strain>
    </source>
</reference>
<dbReference type="Pfam" id="PF04086">
    <property type="entry name" value="SRP-alpha_N"/>
    <property type="match status" value="1"/>
</dbReference>
<dbReference type="CDD" id="cd17876">
    <property type="entry name" value="SRalpha_C"/>
    <property type="match status" value="1"/>
</dbReference>
<keyword evidence="4" id="KW-0256">Endoplasmic reticulum</keyword>
<gene>
    <name evidence="11" type="ORF">I350_01253</name>
</gene>
<evidence type="ECO:0000256" key="7">
    <source>
        <dbReference type="ARBA" id="ARBA00023170"/>
    </source>
</evidence>
<keyword evidence="9" id="KW-0812">Transmembrane</keyword>
<keyword evidence="3" id="KW-0547">Nucleotide-binding</keyword>
<organism evidence="11 12">
    <name type="scientific">Cryptococcus amylolentus CBS 6273</name>
    <dbReference type="NCBI Taxonomy" id="1296118"/>
    <lineage>
        <taxon>Eukaryota</taxon>
        <taxon>Fungi</taxon>
        <taxon>Dikarya</taxon>
        <taxon>Basidiomycota</taxon>
        <taxon>Agaricomycotina</taxon>
        <taxon>Tremellomycetes</taxon>
        <taxon>Tremellales</taxon>
        <taxon>Cryptococcaceae</taxon>
        <taxon>Cryptococcus</taxon>
    </lineage>
</organism>
<dbReference type="FunFam" id="3.40.50.300:FF:000188">
    <property type="entry name" value="signal recognition particle receptor subunit alpha"/>
    <property type="match status" value="1"/>
</dbReference>
<feature type="compositionally biased region" description="Low complexity" evidence="8">
    <location>
        <begin position="159"/>
        <end position="176"/>
    </location>
</feature>
<dbReference type="Pfam" id="PF00448">
    <property type="entry name" value="SRP54"/>
    <property type="match status" value="1"/>
</dbReference>
<dbReference type="InterPro" id="IPR013822">
    <property type="entry name" value="Signal_recog_particl_SRP54_hlx"/>
</dbReference>
<keyword evidence="5" id="KW-0342">GTP-binding</keyword>
<dbReference type="SUPFAM" id="SSF52540">
    <property type="entry name" value="P-loop containing nucleoside triphosphate hydrolases"/>
    <property type="match status" value="1"/>
</dbReference>
<evidence type="ECO:0000256" key="5">
    <source>
        <dbReference type="ARBA" id="ARBA00023134"/>
    </source>
</evidence>
<keyword evidence="7" id="KW-0675">Receptor</keyword>
<dbReference type="GO" id="GO:0003924">
    <property type="term" value="F:GTPase activity"/>
    <property type="evidence" value="ECO:0007669"/>
    <property type="project" value="InterPro"/>
</dbReference>
<feature type="transmembrane region" description="Helical" evidence="9">
    <location>
        <begin position="71"/>
        <end position="89"/>
    </location>
</feature>
<dbReference type="PROSITE" id="PS00300">
    <property type="entry name" value="SRP54"/>
    <property type="match status" value="1"/>
</dbReference>
<keyword evidence="9" id="KW-1133">Transmembrane helix</keyword>
<comment type="subcellular location">
    <subcellularLocation>
        <location evidence="1">Endoplasmic reticulum membrane</location>
        <topology evidence="1">Peripheral membrane protein</topology>
        <orientation evidence="1">Cytoplasmic side</orientation>
    </subcellularLocation>
</comment>
<sequence length="658" mass="70302">MLDHISISHQSGLVLWSRSFTPAFSALASSPNSPVNALVRSTFIEGKAVSNGEEEGLEKDGFSVRWTVENGLGLVFVVVFPALLPLAYIPQLLERTKALFLALFQPYIATLVESLTAGARNDGTISGIDASSLVKGQVIPRAITTRSDSEQAKKKPLAKHLAASSTSTPGTTSPETSDLDSSATPLSAEEIAKNAQAMRSKMKGGGKRRGLRDGLSPSPSPSPSRPNKSAQAKLMRKWGDSPVSKAEMEALDYSSPAPEEVKVDTAALVSVDALGEKKDNGTYEVADWDFKRPALSGGDLPSEEDILARRTTKLALSDADVQQSTWSNVFSRLTGSKTLSKDDLAPVLVEMEKHLMGKNVAKNIAENLCESVGAALVGKKLGGLSSVKSQVQAALNTSLTRVLTPKSSTDLLLDIQRKRSSHLSTLSTSDGPNPYTLTFVGVNGVGKSTNLSKVCFWLLQNDLRVLIAACDTFRSGAVEQLRVHVRNLGALGEEMGKGKGKRIELYERGYGKDAAGIAKDAIAYAKQNHFDVVLVDTAGRMQDNEPLMRALAKLVTVNNPDKIVFVGEALVGNEAVDQLSKFDRSLKDFSGAGSGSGGRKRGIDGIILTKFDTIDDKVGAALSMTYITGQPILFVGCGQTYTDLRQLKVNHIVQALLS</sequence>
<dbReference type="Gene3D" id="1.20.120.140">
    <property type="entry name" value="Signal recognition particle SRP54, nucleotide-binding domain"/>
    <property type="match status" value="1"/>
</dbReference>
<dbReference type="GO" id="GO:0006614">
    <property type="term" value="P:SRP-dependent cotranslational protein targeting to membrane"/>
    <property type="evidence" value="ECO:0007669"/>
    <property type="project" value="InterPro"/>
</dbReference>
<dbReference type="GO" id="GO:0005525">
    <property type="term" value="F:GTP binding"/>
    <property type="evidence" value="ECO:0007669"/>
    <property type="project" value="UniProtKB-KW"/>
</dbReference>
<comment type="caution">
    <text evidence="11">The sequence shown here is derived from an EMBL/GenBank/DDBJ whole genome shotgun (WGS) entry which is preliminary data.</text>
</comment>
<dbReference type="Proteomes" id="UP000095149">
    <property type="component" value="Unassembled WGS sequence"/>
</dbReference>
<evidence type="ECO:0000259" key="10">
    <source>
        <dbReference type="PROSITE" id="PS00300"/>
    </source>
</evidence>
<keyword evidence="6 9" id="KW-0472">Membrane</keyword>
<dbReference type="GO" id="GO:0006886">
    <property type="term" value="P:intracellular protein transport"/>
    <property type="evidence" value="ECO:0007669"/>
    <property type="project" value="InterPro"/>
</dbReference>
<feature type="compositionally biased region" description="Basic residues" evidence="8">
    <location>
        <begin position="200"/>
        <end position="210"/>
    </location>
</feature>
<accession>A0A1E3KCH3</accession>
<dbReference type="PANTHER" id="PTHR43134">
    <property type="entry name" value="SIGNAL RECOGNITION PARTICLE RECEPTOR SUBUNIT ALPHA"/>
    <property type="match status" value="1"/>
</dbReference>
<name>A0A1E3KCH3_9TREE</name>
<dbReference type="InterPro" id="IPR003593">
    <property type="entry name" value="AAA+_ATPase"/>
</dbReference>
<feature type="domain" description="SRP54-type proteins GTP-binding" evidence="10">
    <location>
        <begin position="631"/>
        <end position="644"/>
    </location>
</feature>
<dbReference type="SMART" id="SM00962">
    <property type="entry name" value="SRP54"/>
    <property type="match status" value="1"/>
</dbReference>
<protein>
    <recommendedName>
        <fullName evidence="10">SRP54-type proteins GTP-binding domain-containing protein</fullName>
    </recommendedName>
</protein>